<organism evidence="1 2">
    <name type="scientific">Durusdinium trenchii</name>
    <dbReference type="NCBI Taxonomy" id="1381693"/>
    <lineage>
        <taxon>Eukaryota</taxon>
        <taxon>Sar</taxon>
        <taxon>Alveolata</taxon>
        <taxon>Dinophyceae</taxon>
        <taxon>Suessiales</taxon>
        <taxon>Symbiodiniaceae</taxon>
        <taxon>Durusdinium</taxon>
    </lineage>
</organism>
<protein>
    <submittedName>
        <fullName evidence="1">Uncharacterized protein</fullName>
    </submittedName>
</protein>
<gene>
    <name evidence="1" type="ORF">CCMP2556_LOCUS42835</name>
</gene>
<reference evidence="1 2" key="1">
    <citation type="submission" date="2024-02" db="EMBL/GenBank/DDBJ databases">
        <authorList>
            <person name="Chen Y."/>
            <person name="Shah S."/>
            <person name="Dougan E. K."/>
            <person name="Thang M."/>
            <person name="Chan C."/>
        </authorList>
    </citation>
    <scope>NUCLEOTIDE SEQUENCE [LARGE SCALE GENOMIC DNA]</scope>
</reference>
<comment type="caution">
    <text evidence="1">The sequence shown here is derived from an EMBL/GenBank/DDBJ whole genome shotgun (WGS) entry which is preliminary data.</text>
</comment>
<evidence type="ECO:0000313" key="2">
    <source>
        <dbReference type="Proteomes" id="UP001642484"/>
    </source>
</evidence>
<name>A0ABP0QKU7_9DINO</name>
<proteinExistence type="predicted"/>
<accession>A0ABP0QKU7</accession>
<dbReference type="Proteomes" id="UP001642484">
    <property type="component" value="Unassembled WGS sequence"/>
</dbReference>
<keyword evidence="2" id="KW-1185">Reference proteome</keyword>
<dbReference type="EMBL" id="CAXAMN010024694">
    <property type="protein sequence ID" value="CAK9088890.1"/>
    <property type="molecule type" value="Genomic_DNA"/>
</dbReference>
<evidence type="ECO:0000313" key="1">
    <source>
        <dbReference type="EMBL" id="CAK9088890.1"/>
    </source>
</evidence>
<sequence>MEHGHDLLCTPEGQRVVKLDSWPVLDLCLTDGWGQKHKAQAPGSRAIHTQIHESHGVLGAWARYARPSIGDVLRYSEALHREFSSISELSAAIVDPTAKGLKVVEPSLWETLGIQTLGHKLFFSQGLKNLQQ</sequence>